<reference evidence="3" key="1">
    <citation type="journal article" date="2014" name="Genome Announc.">
        <title>Draft genome sequence of the plant-pathogenic soil fungus Rhizoctonia solani anastomosis group 3 strain Rhs1AP.</title>
        <authorList>
            <person name="Cubeta M.A."/>
            <person name="Thomas E."/>
            <person name="Dean R.A."/>
            <person name="Jabaji S."/>
            <person name="Neate S.M."/>
            <person name="Tavantzis S."/>
            <person name="Toda T."/>
            <person name="Vilgalys R."/>
            <person name="Bharathan N."/>
            <person name="Fedorova-Abrams N."/>
            <person name="Pakala S.B."/>
            <person name="Pakala S.M."/>
            <person name="Zafar N."/>
            <person name="Joardar V."/>
            <person name="Losada L."/>
            <person name="Nierman W.C."/>
        </authorList>
    </citation>
    <scope>NUCLEOTIDE SEQUENCE [LARGE SCALE GENOMIC DNA]</scope>
    <source>
        <strain evidence="3">AG-3</strain>
    </source>
</reference>
<evidence type="ECO:0000313" key="2">
    <source>
        <dbReference type="EMBL" id="EUC59885.1"/>
    </source>
</evidence>
<dbReference type="AlphaFoldDB" id="A0A0A1ULS3"/>
<comment type="caution">
    <text evidence="2">The sequence shown here is derived from an EMBL/GenBank/DDBJ whole genome shotgun (WGS) entry which is preliminary data.</text>
</comment>
<feature type="region of interest" description="Disordered" evidence="1">
    <location>
        <begin position="108"/>
        <end position="147"/>
    </location>
</feature>
<dbReference type="Proteomes" id="UP000030108">
    <property type="component" value="Unassembled WGS sequence"/>
</dbReference>
<feature type="compositionally biased region" description="Polar residues" evidence="1">
    <location>
        <begin position="119"/>
        <end position="135"/>
    </location>
</feature>
<organism evidence="2 3">
    <name type="scientific">Rhizoctonia solani AG-3 Rhs1AP</name>
    <dbReference type="NCBI Taxonomy" id="1086054"/>
    <lineage>
        <taxon>Eukaryota</taxon>
        <taxon>Fungi</taxon>
        <taxon>Dikarya</taxon>
        <taxon>Basidiomycota</taxon>
        <taxon>Agaricomycotina</taxon>
        <taxon>Agaricomycetes</taxon>
        <taxon>Cantharellales</taxon>
        <taxon>Ceratobasidiaceae</taxon>
        <taxon>Rhizoctonia</taxon>
    </lineage>
</organism>
<protein>
    <submittedName>
        <fullName evidence="2">Uncharacterized protein</fullName>
    </submittedName>
</protein>
<sequence>MGVYGLVATMIYVCIQEFATGIQVTSDLKGEVQLLWYEMFIGIYEDIEEKNYQILENVHMQTFNQCYGHSYAPPPRCLQVPPHEFGPDTQEVYRSRVHLSDYDSDENMPFAPPIAGLSGSDTTSPDSSREPSVNPKSRKARTDVEEDMEFASTLRGKCSDALVEELVFSDESSD</sequence>
<feature type="non-terminal residue" evidence="2">
    <location>
        <position position="174"/>
    </location>
</feature>
<gene>
    <name evidence="2" type="ORF">RSOL_330930</name>
</gene>
<name>A0A0A1ULS3_9AGAM</name>
<dbReference type="EMBL" id="JATN01000321">
    <property type="protein sequence ID" value="EUC59885.1"/>
    <property type="molecule type" value="Genomic_DNA"/>
</dbReference>
<evidence type="ECO:0000313" key="3">
    <source>
        <dbReference type="Proteomes" id="UP000030108"/>
    </source>
</evidence>
<evidence type="ECO:0000256" key="1">
    <source>
        <dbReference type="SAM" id="MobiDB-lite"/>
    </source>
</evidence>
<accession>A0A0A1ULS3</accession>
<proteinExistence type="predicted"/>